<feature type="compositionally biased region" description="Basic residues" evidence="4">
    <location>
        <begin position="116"/>
        <end position="125"/>
    </location>
</feature>
<comment type="subunit">
    <text evidence="2">Homotetramer.</text>
</comment>
<dbReference type="HAMAP" id="MF_00984">
    <property type="entry name" value="SSB"/>
    <property type="match status" value="1"/>
</dbReference>
<dbReference type="PANTHER" id="PTHR10302:SF27">
    <property type="entry name" value="SINGLE-STRANDED DNA-BINDING PROTEIN"/>
    <property type="match status" value="1"/>
</dbReference>
<evidence type="ECO:0000256" key="4">
    <source>
        <dbReference type="SAM" id="MobiDB-lite"/>
    </source>
</evidence>
<feature type="region of interest" description="Disordered" evidence="4">
    <location>
        <begin position="97"/>
        <end position="167"/>
    </location>
</feature>
<dbReference type="Pfam" id="PF00436">
    <property type="entry name" value="SSB"/>
    <property type="match status" value="1"/>
</dbReference>
<feature type="compositionally biased region" description="Polar residues" evidence="4">
    <location>
        <begin position="97"/>
        <end position="106"/>
    </location>
</feature>
<dbReference type="NCBIfam" id="TIGR00621">
    <property type="entry name" value="ssb"/>
    <property type="match status" value="1"/>
</dbReference>
<dbReference type="SUPFAM" id="SSF50249">
    <property type="entry name" value="Nucleic acid-binding proteins"/>
    <property type="match status" value="1"/>
</dbReference>
<evidence type="ECO:0000313" key="5">
    <source>
        <dbReference type="EMBL" id="XDU66798.1"/>
    </source>
</evidence>
<dbReference type="RefSeq" id="WP_369711062.1">
    <property type="nucleotide sequence ID" value="NZ_CP165644.1"/>
</dbReference>
<evidence type="ECO:0000256" key="1">
    <source>
        <dbReference type="ARBA" id="ARBA00023125"/>
    </source>
</evidence>
<dbReference type="AlphaFoldDB" id="A0AB39VHQ2"/>
<dbReference type="InterPro" id="IPR011344">
    <property type="entry name" value="ssDNA-bd"/>
</dbReference>
<dbReference type="GO" id="GO:0003697">
    <property type="term" value="F:single-stranded DNA binding"/>
    <property type="evidence" value="ECO:0007669"/>
    <property type="project" value="UniProtKB-UniRule"/>
</dbReference>
<feature type="compositionally biased region" description="Acidic residues" evidence="4">
    <location>
        <begin position="131"/>
        <end position="142"/>
    </location>
</feature>
<keyword evidence="1 2" id="KW-0238">DNA-binding</keyword>
<dbReference type="InterPro" id="IPR012340">
    <property type="entry name" value="NA-bd_OB-fold"/>
</dbReference>
<reference evidence="5" key="1">
    <citation type="submission" date="2024-07" db="EMBL/GenBank/DDBJ databases">
        <authorList>
            <person name="Li X.-J."/>
            <person name="Wang X."/>
        </authorList>
    </citation>
    <scope>NUCLEOTIDE SEQUENCE</scope>
    <source>
        <strain evidence="5">HSP-334</strain>
    </source>
</reference>
<comment type="caution">
    <text evidence="2">Lacks conserved residue(s) required for the propagation of feature annotation.</text>
</comment>
<dbReference type="PROSITE" id="PS50935">
    <property type="entry name" value="SSB"/>
    <property type="match status" value="1"/>
</dbReference>
<dbReference type="EMBL" id="CP165644">
    <property type="protein sequence ID" value="XDU66798.1"/>
    <property type="molecule type" value="Genomic_DNA"/>
</dbReference>
<dbReference type="GO" id="GO:0006260">
    <property type="term" value="P:DNA replication"/>
    <property type="evidence" value="ECO:0007669"/>
    <property type="project" value="InterPro"/>
</dbReference>
<name>A0AB39VHQ2_9FUSO</name>
<dbReference type="PANTHER" id="PTHR10302">
    <property type="entry name" value="SINGLE-STRANDED DNA-BINDING PROTEIN"/>
    <property type="match status" value="1"/>
</dbReference>
<proteinExistence type="inferred from homology"/>
<dbReference type="GO" id="GO:0009295">
    <property type="term" value="C:nucleoid"/>
    <property type="evidence" value="ECO:0007669"/>
    <property type="project" value="TreeGrafter"/>
</dbReference>
<accession>A0AB39VHQ2</accession>
<sequence>MNNVILMGRLTRDPELNRSSGGKAFVRFNIAINRIGEGTDFINCVAWEKTAKTISDYFKKGQRILVQGSIRTGSYEKNGQTIYTTDVLVNRFEFIESSGNSANNGNYDDEYQSSYKSKKSKKSFKKQKEIFEDDDSDVDEDIYYDKNSNNFADEDDDDDEDEDQFPF</sequence>
<evidence type="ECO:0000256" key="3">
    <source>
        <dbReference type="RuleBase" id="RU000524"/>
    </source>
</evidence>
<dbReference type="CDD" id="cd04496">
    <property type="entry name" value="SSB_OBF"/>
    <property type="match status" value="1"/>
</dbReference>
<feature type="compositionally biased region" description="Acidic residues" evidence="4">
    <location>
        <begin position="152"/>
        <end position="167"/>
    </location>
</feature>
<gene>
    <name evidence="5" type="ORF">AB8B22_10615</name>
</gene>
<dbReference type="InterPro" id="IPR000424">
    <property type="entry name" value="Primosome_PriB/ssb"/>
</dbReference>
<organism evidence="5">
    <name type="scientific">Leptotrichia rugosa</name>
    <dbReference type="NCBI Taxonomy" id="3239302"/>
    <lineage>
        <taxon>Bacteria</taxon>
        <taxon>Fusobacteriati</taxon>
        <taxon>Fusobacteriota</taxon>
        <taxon>Fusobacteriia</taxon>
        <taxon>Fusobacteriales</taxon>
        <taxon>Leptotrichiaceae</taxon>
        <taxon>Leptotrichia</taxon>
    </lineage>
</organism>
<evidence type="ECO:0000256" key="2">
    <source>
        <dbReference type="HAMAP-Rule" id="MF_00984"/>
    </source>
</evidence>
<protein>
    <recommendedName>
        <fullName evidence="2 3">Single-stranded DNA-binding protein</fullName>
        <shortName evidence="2">SSB</shortName>
    </recommendedName>
</protein>
<dbReference type="KEGG" id="lrug:AB8B22_10615"/>
<dbReference type="Gene3D" id="2.40.50.140">
    <property type="entry name" value="Nucleic acid-binding proteins"/>
    <property type="match status" value="1"/>
</dbReference>